<feature type="compositionally biased region" description="Low complexity" evidence="1">
    <location>
        <begin position="67"/>
        <end position="88"/>
    </location>
</feature>
<dbReference type="Gene3D" id="1.20.1270.180">
    <property type="match status" value="2"/>
</dbReference>
<dbReference type="RefSeq" id="WP_215616893.1">
    <property type="nucleotide sequence ID" value="NZ_JADOER010000003.1"/>
</dbReference>
<protein>
    <submittedName>
        <fullName evidence="4">DUF1311 domain-containing protein</fullName>
    </submittedName>
</protein>
<dbReference type="PANTHER" id="PTHR39176">
    <property type="entry name" value="PERIPLASMIC PROTEIN-RELATED"/>
    <property type="match status" value="1"/>
</dbReference>
<accession>A0ABS5XZF3</accession>
<proteinExistence type="predicted"/>
<reference evidence="4 5" key="1">
    <citation type="journal article" date="2021" name="Mar. Drugs">
        <title>Genome Reduction and Secondary Metabolism of the Marine Sponge-Associated Cyanobacterium Leptothoe.</title>
        <authorList>
            <person name="Konstantinou D."/>
            <person name="Popin R.V."/>
            <person name="Fewer D.P."/>
            <person name="Sivonen K."/>
            <person name="Gkelis S."/>
        </authorList>
    </citation>
    <scope>NUCLEOTIDE SEQUENCE [LARGE SCALE GENOMIC DNA]</scope>
    <source>
        <strain evidence="4 5">TAU-MAC 1615</strain>
    </source>
</reference>
<evidence type="ECO:0000256" key="1">
    <source>
        <dbReference type="SAM" id="MobiDB-lite"/>
    </source>
</evidence>
<dbReference type="EMBL" id="JADOER010000003">
    <property type="protein sequence ID" value="MBT9310983.1"/>
    <property type="molecule type" value="Genomic_DNA"/>
</dbReference>
<feature type="chain" id="PRO_5045171302" evidence="2">
    <location>
        <begin position="19"/>
        <end position="273"/>
    </location>
</feature>
<feature type="region of interest" description="Disordered" evidence="1">
    <location>
        <begin position="47"/>
        <end position="88"/>
    </location>
</feature>
<dbReference type="PANTHER" id="PTHR39176:SF1">
    <property type="entry name" value="PERIPLASMIC PROTEIN"/>
    <property type="match status" value="1"/>
</dbReference>
<feature type="compositionally biased region" description="Acidic residues" evidence="1">
    <location>
        <begin position="56"/>
        <end position="66"/>
    </location>
</feature>
<sequence length="273" mass="29629">MQKLISQVLCLSVLPVLVGCVTSNPSVEPAESLATESEVVDVLAASEQPGDSAATEAEDSSVEDVSSEPVVQAAPASAAPETATPSPVSLVKQDCGQLETQQAMNQCAADNYKVADKELNEVYQQVRQGLEDEFAKKQLTDAEGRWITFRDAQCAFESSYLEGGSMAPLIQSSCLEQITDNRTAELKQTPGPGINFVTADTQLNQVYGAVKSLTQEDQTQALIDVQLNWLDYRDAHCEYESSLPSGLNIENCLASLTETRVWQLQAIRNSWSF</sequence>
<keyword evidence="2" id="KW-0732">Signal</keyword>
<dbReference type="PROSITE" id="PS51257">
    <property type="entry name" value="PROKAR_LIPOPROTEIN"/>
    <property type="match status" value="1"/>
</dbReference>
<dbReference type="Proteomes" id="UP001196661">
    <property type="component" value="Unassembled WGS sequence"/>
</dbReference>
<evidence type="ECO:0000313" key="4">
    <source>
        <dbReference type="EMBL" id="MBT9310983.1"/>
    </source>
</evidence>
<comment type="caution">
    <text evidence="4">The sequence shown here is derived from an EMBL/GenBank/DDBJ whole genome shotgun (WGS) entry which is preliminary data.</text>
</comment>
<feature type="domain" description="Lysozyme inhibitor LprI-like N-terminal" evidence="3">
    <location>
        <begin position="198"/>
        <end position="264"/>
    </location>
</feature>
<dbReference type="InterPro" id="IPR009739">
    <property type="entry name" value="LprI-like_N"/>
</dbReference>
<evidence type="ECO:0000259" key="3">
    <source>
        <dbReference type="Pfam" id="PF07007"/>
    </source>
</evidence>
<name>A0ABS5XZF3_9CYAN</name>
<keyword evidence="5" id="KW-1185">Reference proteome</keyword>
<gene>
    <name evidence="4" type="ORF">IXB28_02085</name>
</gene>
<dbReference type="Pfam" id="PF07007">
    <property type="entry name" value="LprI"/>
    <property type="match status" value="2"/>
</dbReference>
<feature type="domain" description="Lysozyme inhibitor LprI-like N-terminal" evidence="3">
    <location>
        <begin position="97"/>
        <end position="186"/>
    </location>
</feature>
<feature type="signal peptide" evidence="2">
    <location>
        <begin position="1"/>
        <end position="18"/>
    </location>
</feature>
<evidence type="ECO:0000313" key="5">
    <source>
        <dbReference type="Proteomes" id="UP001196661"/>
    </source>
</evidence>
<evidence type="ECO:0000256" key="2">
    <source>
        <dbReference type="SAM" id="SignalP"/>
    </source>
</evidence>
<organism evidence="4 5">
    <name type="scientific">Leptothoe kymatousa TAU-MAC 1615</name>
    <dbReference type="NCBI Taxonomy" id="2364775"/>
    <lineage>
        <taxon>Bacteria</taxon>
        <taxon>Bacillati</taxon>
        <taxon>Cyanobacteriota</taxon>
        <taxon>Cyanophyceae</taxon>
        <taxon>Nodosilineales</taxon>
        <taxon>Cymatolegaceae</taxon>
        <taxon>Leptothoe</taxon>
        <taxon>Leptothoe kymatousa</taxon>
    </lineage>
</organism>